<sequence>MTNPPARIPGRRSLHSPGPTPLPDAVLHAMSAQPMDLADPRLDANIAACEEGLKRLLHSPGADVFMYAANGHGVWEAVVENVAAPGAAVLVPGTGHFSESWAIQTEALGRRVVRTPWREGWPIDAAAVEQALRDDRQYAIQAVFAVHTDTASGVTSDIAAIRRAIDAAGHPALLVADVVASLGAIPFAMDALGVDVAVGASQKGLMCPPGLGFIAVNAKAFALAGANPAPRFYWDWVRRRDALSYRKFCGTPPQNLLLGLEAALGLIFAEGLEAVWARHAQLAGAVHAAVEGWREGGALDFFAQEPASRSHSVTTITVAGGIDVDALRAVARERFQVAIAGGLGPLTGRAFRIGHLGDCNPAMILGAIAGVEAALLTLGVNVGGGGTARAVRSLSSQP</sequence>
<feature type="domain" description="Aminotransferase class V" evidence="7">
    <location>
        <begin position="16"/>
        <end position="342"/>
    </location>
</feature>
<dbReference type="Pfam" id="PF00266">
    <property type="entry name" value="Aminotran_5"/>
    <property type="match status" value="1"/>
</dbReference>
<dbReference type="EMBL" id="JBHSMF010000015">
    <property type="protein sequence ID" value="MFC5500311.1"/>
    <property type="molecule type" value="Genomic_DNA"/>
</dbReference>
<evidence type="ECO:0000256" key="1">
    <source>
        <dbReference type="ARBA" id="ARBA00001933"/>
    </source>
</evidence>
<dbReference type="RefSeq" id="WP_376852563.1">
    <property type="nucleotide sequence ID" value="NZ_JBHSMF010000015.1"/>
</dbReference>
<keyword evidence="8" id="KW-0032">Aminotransferase</keyword>
<evidence type="ECO:0000256" key="3">
    <source>
        <dbReference type="ARBA" id="ARBA00022898"/>
    </source>
</evidence>
<comment type="caution">
    <text evidence="8">The sequence shown here is derived from an EMBL/GenBank/DDBJ whole genome shotgun (WGS) entry which is preliminary data.</text>
</comment>
<accession>A0ABW0NI82</accession>
<dbReference type="InterPro" id="IPR024169">
    <property type="entry name" value="SP_NH2Trfase/AEP_transaminase"/>
</dbReference>
<dbReference type="PANTHER" id="PTHR21152:SF40">
    <property type="entry name" value="ALANINE--GLYOXYLATE AMINOTRANSFERASE"/>
    <property type="match status" value="1"/>
</dbReference>
<dbReference type="InterPro" id="IPR015422">
    <property type="entry name" value="PyrdxlP-dep_Trfase_small"/>
</dbReference>
<reference evidence="9" key="1">
    <citation type="journal article" date="2019" name="Int. J. Syst. Evol. Microbiol.">
        <title>The Global Catalogue of Microorganisms (GCM) 10K type strain sequencing project: providing services to taxonomists for standard genome sequencing and annotation.</title>
        <authorList>
            <consortium name="The Broad Institute Genomics Platform"/>
            <consortium name="The Broad Institute Genome Sequencing Center for Infectious Disease"/>
            <person name="Wu L."/>
            <person name="Ma J."/>
        </authorList>
    </citation>
    <scope>NUCLEOTIDE SEQUENCE [LARGE SCALE GENOMIC DNA]</scope>
    <source>
        <strain evidence="9">CCUG 57401</strain>
    </source>
</reference>
<dbReference type="Gene3D" id="3.90.1150.10">
    <property type="entry name" value="Aspartate Aminotransferase, domain 1"/>
    <property type="match status" value="1"/>
</dbReference>
<dbReference type="Gene3D" id="3.40.640.10">
    <property type="entry name" value="Type I PLP-dependent aspartate aminotransferase-like (Major domain)"/>
    <property type="match status" value="1"/>
</dbReference>
<protein>
    <submittedName>
        <fullName evidence="8">Pyridoxal-phosphate-dependent aminotransferase family protein</fullName>
    </submittedName>
</protein>
<keyword evidence="3" id="KW-0663">Pyridoxal phosphate</keyword>
<evidence type="ECO:0000313" key="8">
    <source>
        <dbReference type="EMBL" id="MFC5500311.1"/>
    </source>
</evidence>
<dbReference type="PROSITE" id="PS00595">
    <property type="entry name" value="AA_TRANSFER_CLASS_5"/>
    <property type="match status" value="1"/>
</dbReference>
<feature type="region of interest" description="Disordered" evidence="6">
    <location>
        <begin position="1"/>
        <end position="22"/>
    </location>
</feature>
<dbReference type="GO" id="GO:0008483">
    <property type="term" value="F:transaminase activity"/>
    <property type="evidence" value="ECO:0007669"/>
    <property type="project" value="UniProtKB-KW"/>
</dbReference>
<dbReference type="SUPFAM" id="SSF53383">
    <property type="entry name" value="PLP-dependent transferases"/>
    <property type="match status" value="1"/>
</dbReference>
<evidence type="ECO:0000313" key="9">
    <source>
        <dbReference type="Proteomes" id="UP001596037"/>
    </source>
</evidence>
<gene>
    <name evidence="8" type="ORF">ACFPOE_22400</name>
</gene>
<keyword evidence="9" id="KW-1185">Reference proteome</keyword>
<dbReference type="InterPro" id="IPR015421">
    <property type="entry name" value="PyrdxlP-dep_Trfase_major"/>
</dbReference>
<evidence type="ECO:0000256" key="4">
    <source>
        <dbReference type="RuleBase" id="RU004075"/>
    </source>
</evidence>
<dbReference type="PANTHER" id="PTHR21152">
    <property type="entry name" value="AMINOTRANSFERASE CLASS V"/>
    <property type="match status" value="1"/>
</dbReference>
<evidence type="ECO:0000256" key="2">
    <source>
        <dbReference type="ARBA" id="ARBA00009236"/>
    </source>
</evidence>
<evidence type="ECO:0000259" key="7">
    <source>
        <dbReference type="Pfam" id="PF00266"/>
    </source>
</evidence>
<evidence type="ECO:0000256" key="5">
    <source>
        <dbReference type="RuleBase" id="RU004504"/>
    </source>
</evidence>
<organism evidence="8 9">
    <name type="scientific">Caenimonas terrae</name>
    <dbReference type="NCBI Taxonomy" id="696074"/>
    <lineage>
        <taxon>Bacteria</taxon>
        <taxon>Pseudomonadati</taxon>
        <taxon>Pseudomonadota</taxon>
        <taxon>Betaproteobacteria</taxon>
        <taxon>Burkholderiales</taxon>
        <taxon>Comamonadaceae</taxon>
        <taxon>Caenimonas</taxon>
    </lineage>
</organism>
<dbReference type="InterPro" id="IPR015424">
    <property type="entry name" value="PyrdxlP-dep_Trfase"/>
</dbReference>
<dbReference type="InterPro" id="IPR000192">
    <property type="entry name" value="Aminotrans_V_dom"/>
</dbReference>
<comment type="similarity">
    <text evidence="2 4">Belongs to the class-V pyridoxal-phosphate-dependent aminotransferase family.</text>
</comment>
<dbReference type="InterPro" id="IPR020578">
    <property type="entry name" value="Aminotrans_V_PyrdxlP_BS"/>
</dbReference>
<dbReference type="Proteomes" id="UP001596037">
    <property type="component" value="Unassembled WGS sequence"/>
</dbReference>
<dbReference type="PIRSF" id="PIRSF000524">
    <property type="entry name" value="SPT"/>
    <property type="match status" value="1"/>
</dbReference>
<evidence type="ECO:0000256" key="6">
    <source>
        <dbReference type="SAM" id="MobiDB-lite"/>
    </source>
</evidence>
<comment type="cofactor">
    <cofactor evidence="1 5">
        <name>pyridoxal 5'-phosphate</name>
        <dbReference type="ChEBI" id="CHEBI:597326"/>
    </cofactor>
</comment>
<proteinExistence type="inferred from homology"/>
<keyword evidence="8" id="KW-0808">Transferase</keyword>
<name>A0ABW0NI82_9BURK</name>